<protein>
    <submittedName>
        <fullName evidence="1">DUF4249 domain-containing protein</fullName>
    </submittedName>
</protein>
<proteinExistence type="predicted"/>
<comment type="caution">
    <text evidence="1">The sequence shown here is derived from an EMBL/GenBank/DDBJ whole genome shotgun (WGS) entry which is preliminary data.</text>
</comment>
<accession>A0ABP6UQA0</accession>
<gene>
    <name evidence="1" type="ORF">GCM10022393_34910</name>
</gene>
<organism evidence="1 2">
    <name type="scientific">Aquimarina addita</name>
    <dbReference type="NCBI Taxonomy" id="870485"/>
    <lineage>
        <taxon>Bacteria</taxon>
        <taxon>Pseudomonadati</taxon>
        <taxon>Bacteroidota</taxon>
        <taxon>Flavobacteriia</taxon>
        <taxon>Flavobacteriales</taxon>
        <taxon>Flavobacteriaceae</taxon>
        <taxon>Aquimarina</taxon>
    </lineage>
</organism>
<reference evidence="2" key="1">
    <citation type="journal article" date="2019" name="Int. J. Syst. Evol. Microbiol.">
        <title>The Global Catalogue of Microorganisms (GCM) 10K type strain sequencing project: providing services to taxonomists for standard genome sequencing and annotation.</title>
        <authorList>
            <consortium name="The Broad Institute Genomics Platform"/>
            <consortium name="The Broad Institute Genome Sequencing Center for Infectious Disease"/>
            <person name="Wu L."/>
            <person name="Ma J."/>
        </authorList>
    </citation>
    <scope>NUCLEOTIDE SEQUENCE [LARGE SCALE GENOMIC DNA]</scope>
    <source>
        <strain evidence="2">JCM 17106</strain>
    </source>
</reference>
<evidence type="ECO:0000313" key="1">
    <source>
        <dbReference type="EMBL" id="GAA3517781.1"/>
    </source>
</evidence>
<dbReference type="InterPro" id="IPR025345">
    <property type="entry name" value="DUF4249"/>
</dbReference>
<dbReference type="EMBL" id="BAABCW010000018">
    <property type="protein sequence ID" value="GAA3517781.1"/>
    <property type="molecule type" value="Genomic_DNA"/>
</dbReference>
<evidence type="ECO:0000313" key="2">
    <source>
        <dbReference type="Proteomes" id="UP001500459"/>
    </source>
</evidence>
<dbReference type="Proteomes" id="UP001500459">
    <property type="component" value="Unassembled WGS sequence"/>
</dbReference>
<name>A0ABP6UQA0_9FLAO</name>
<keyword evidence="2" id="KW-1185">Reference proteome</keyword>
<sequence length="274" mass="31056">MKKLLYILTITLLFINCEDVVEIDVPEGDPRLVIDASFQKYFDEDPITTEGGVKLSLSTPFYDEDIPPVSTATVFITNLQDNTVINFEESSEPGFYVPDTPFFEQPELNIDYELTVIYDNETYKATTQLFPTVPIDNIVQGDRTLFDGDETEIIISFTDDPLVDNFYLFDFDFNLYSAAEDRFISGDGNFSYFYDDMVAGQEITIKVLGIDKQYFEYSSQIIEQSGQDGGGPFEVPPTIARGNIINTTNSDNFAFGYFNLSEADRFSLTIVEKE</sequence>
<dbReference type="Pfam" id="PF14054">
    <property type="entry name" value="DUF4249"/>
    <property type="match status" value="1"/>
</dbReference>
<dbReference type="RefSeq" id="WP_344929647.1">
    <property type="nucleotide sequence ID" value="NZ_BAABCW010000018.1"/>
</dbReference>